<evidence type="ECO:0000256" key="7">
    <source>
        <dbReference type="ARBA" id="ARBA00022833"/>
    </source>
</evidence>
<evidence type="ECO:0000256" key="9">
    <source>
        <dbReference type="RuleBase" id="RU004386"/>
    </source>
</evidence>
<dbReference type="InterPro" id="IPR001948">
    <property type="entry name" value="Peptidase_M18"/>
</dbReference>
<accession>A0A7S0WX28</accession>
<evidence type="ECO:0000256" key="8">
    <source>
        <dbReference type="ARBA" id="ARBA00023049"/>
    </source>
</evidence>
<dbReference type="EMBL" id="HBFA01037989">
    <property type="protein sequence ID" value="CAD8689230.1"/>
    <property type="molecule type" value="Transcribed_RNA"/>
</dbReference>
<dbReference type="InterPro" id="IPR023358">
    <property type="entry name" value="Peptidase_M18_dom2"/>
</dbReference>
<dbReference type="PANTHER" id="PTHR28570:SF16">
    <property type="entry name" value="ASPARTYL AMINOPEPTIDASE-RELATED"/>
    <property type="match status" value="1"/>
</dbReference>
<dbReference type="Pfam" id="PF02127">
    <property type="entry name" value="Peptidase_M18"/>
    <property type="match status" value="1"/>
</dbReference>
<keyword evidence="4 9" id="KW-0645">Protease</keyword>
<evidence type="ECO:0000256" key="5">
    <source>
        <dbReference type="ARBA" id="ARBA00022723"/>
    </source>
</evidence>
<dbReference type="GO" id="GO:0006508">
    <property type="term" value="P:proteolysis"/>
    <property type="evidence" value="ECO:0007669"/>
    <property type="project" value="UniProtKB-KW"/>
</dbReference>
<evidence type="ECO:0000256" key="4">
    <source>
        <dbReference type="ARBA" id="ARBA00022670"/>
    </source>
</evidence>
<evidence type="ECO:0000256" key="6">
    <source>
        <dbReference type="ARBA" id="ARBA00022801"/>
    </source>
</evidence>
<evidence type="ECO:0000256" key="1">
    <source>
        <dbReference type="ARBA" id="ARBA00001947"/>
    </source>
</evidence>
<dbReference type="FunFam" id="2.30.250.10:FF:000001">
    <property type="entry name" value="Aspartyl aminopeptidase 1"/>
    <property type="match status" value="1"/>
</dbReference>
<sequence>MAKSWQRARWVTCSAEESTAMSETSKASPNQVALELVDFLNNSWTHFHAVEESKKMLLAAGFTHLSECEEWDLKPGGKYFFTRNASSIIAFTLGAKFSAGNGFYCVAAHTDSPCPKLKPISASTKGGFLKVGVQTYGGGLWYTWFDRDLSVAGRVLVQRGDTLSHELVKVPRPIMRIPTLAIHLDREVNSAGFKPNTEQHFAPVLATSIKAALDGGAEAEKEKAKDAARSPHHQLLLETLAAELGCKPEDIVDFELNVCDTQPSTVAGAKSEFIFSGRLDNLAMSFCALKGLVEASNDPAALADEEMGWMVALFDNEEVGSDSAQGAGSPIMFEAMRRATKCAPGQGSEGTSSRMLRKSFLVSADMAHCLHPNYMDRHEENHQPKMHKGLVIKHNANQRYATTAVTSFLFREVAKRAGIPMQDFVVRNDMGCGSTIGPIMASGIGIRTVDVGMPQLSMHSVREMCGTDDVETSYKHFKAFFETFSSVDQLVKVDK</sequence>
<gene>
    <name evidence="10" type="ORF">POBO1169_LOCUS19013</name>
</gene>
<organism evidence="10">
    <name type="scientific">Pyramimonas obovata</name>
    <dbReference type="NCBI Taxonomy" id="1411642"/>
    <lineage>
        <taxon>Eukaryota</taxon>
        <taxon>Viridiplantae</taxon>
        <taxon>Chlorophyta</taxon>
        <taxon>Pyramimonadophyceae</taxon>
        <taxon>Pyramimonadales</taxon>
        <taxon>Pyramimonadaceae</taxon>
        <taxon>Pyramimonas</taxon>
        <taxon>Pyramimonas incertae sedis</taxon>
    </lineage>
</organism>
<dbReference type="SUPFAM" id="SSF101821">
    <property type="entry name" value="Aminopeptidase/glucanase lid domain"/>
    <property type="match status" value="1"/>
</dbReference>
<dbReference type="CDD" id="cd05658">
    <property type="entry name" value="M18_DAP"/>
    <property type="match status" value="1"/>
</dbReference>
<protein>
    <recommendedName>
        <fullName evidence="11">Aspartyl aminopeptidase</fullName>
    </recommendedName>
</protein>
<dbReference type="AlphaFoldDB" id="A0A7S0WX28"/>
<comment type="similarity">
    <text evidence="2 9">Belongs to the peptidase M18 family.</text>
</comment>
<keyword evidence="8 9" id="KW-0482">Metalloprotease</keyword>
<dbReference type="PANTHER" id="PTHR28570">
    <property type="entry name" value="ASPARTYL AMINOPEPTIDASE"/>
    <property type="match status" value="1"/>
</dbReference>
<keyword evidence="6 9" id="KW-0378">Hydrolase</keyword>
<keyword evidence="3 9" id="KW-0031">Aminopeptidase</keyword>
<dbReference type="Gene3D" id="2.30.250.10">
    <property type="entry name" value="Aminopeptidase i, Domain 2"/>
    <property type="match status" value="1"/>
</dbReference>
<proteinExistence type="inferred from homology"/>
<dbReference type="NCBIfam" id="NF002759">
    <property type="entry name" value="PRK02813.1"/>
    <property type="match status" value="1"/>
</dbReference>
<dbReference type="PRINTS" id="PR00932">
    <property type="entry name" value="AMINO1PTASE"/>
</dbReference>
<dbReference type="GO" id="GO:0004177">
    <property type="term" value="F:aminopeptidase activity"/>
    <property type="evidence" value="ECO:0007669"/>
    <property type="project" value="UniProtKB-KW"/>
</dbReference>
<evidence type="ECO:0008006" key="11">
    <source>
        <dbReference type="Google" id="ProtNLM"/>
    </source>
</evidence>
<dbReference type="GO" id="GO:0005737">
    <property type="term" value="C:cytoplasm"/>
    <property type="evidence" value="ECO:0007669"/>
    <property type="project" value="UniProtKB-ARBA"/>
</dbReference>
<reference evidence="10" key="1">
    <citation type="submission" date="2021-01" db="EMBL/GenBank/DDBJ databases">
        <authorList>
            <person name="Corre E."/>
            <person name="Pelletier E."/>
            <person name="Niang G."/>
            <person name="Scheremetjew M."/>
            <person name="Finn R."/>
            <person name="Kale V."/>
            <person name="Holt S."/>
            <person name="Cochrane G."/>
            <person name="Meng A."/>
            <person name="Brown T."/>
            <person name="Cohen L."/>
        </authorList>
    </citation>
    <scope>NUCLEOTIDE SEQUENCE</scope>
    <source>
        <strain evidence="10">CCMP722</strain>
    </source>
</reference>
<dbReference type="SUPFAM" id="SSF53187">
    <property type="entry name" value="Zn-dependent exopeptidases"/>
    <property type="match status" value="1"/>
</dbReference>
<dbReference type="GO" id="GO:0008237">
    <property type="term" value="F:metallopeptidase activity"/>
    <property type="evidence" value="ECO:0007669"/>
    <property type="project" value="UniProtKB-KW"/>
</dbReference>
<evidence type="ECO:0000256" key="2">
    <source>
        <dbReference type="ARBA" id="ARBA00008290"/>
    </source>
</evidence>
<dbReference type="GO" id="GO:0008270">
    <property type="term" value="F:zinc ion binding"/>
    <property type="evidence" value="ECO:0007669"/>
    <property type="project" value="InterPro"/>
</dbReference>
<keyword evidence="7 9" id="KW-0862">Zinc</keyword>
<comment type="cofactor">
    <cofactor evidence="1">
        <name>Zn(2+)</name>
        <dbReference type="ChEBI" id="CHEBI:29105"/>
    </cofactor>
</comment>
<evidence type="ECO:0000313" key="10">
    <source>
        <dbReference type="EMBL" id="CAD8689230.1"/>
    </source>
</evidence>
<name>A0A7S0WX28_9CHLO</name>
<evidence type="ECO:0000256" key="3">
    <source>
        <dbReference type="ARBA" id="ARBA00022438"/>
    </source>
</evidence>
<keyword evidence="5 9" id="KW-0479">Metal-binding</keyword>
<dbReference type="Gene3D" id="3.40.630.10">
    <property type="entry name" value="Zn peptidases"/>
    <property type="match status" value="1"/>
</dbReference>